<sequence>MKLPFRDLVYSLHTATDAGDFGYQPSYDVPCIRDGIWRIGCGLDNLHCPCDTDKQEAMALVLISCLVARTPADISSKFNNQPPNFFTI</sequence>
<keyword evidence="2" id="KW-1185">Reference proteome</keyword>
<proteinExistence type="predicted"/>
<dbReference type="GeneID" id="85459350"/>
<dbReference type="RefSeq" id="XP_060429931.1">
    <property type="nucleotide sequence ID" value="XM_060574824.1"/>
</dbReference>
<organism evidence="1 2">
    <name type="scientific">Colletotrichum godetiae</name>
    <dbReference type="NCBI Taxonomy" id="1209918"/>
    <lineage>
        <taxon>Eukaryota</taxon>
        <taxon>Fungi</taxon>
        <taxon>Dikarya</taxon>
        <taxon>Ascomycota</taxon>
        <taxon>Pezizomycotina</taxon>
        <taxon>Sordariomycetes</taxon>
        <taxon>Hypocreomycetidae</taxon>
        <taxon>Glomerellales</taxon>
        <taxon>Glomerellaceae</taxon>
        <taxon>Colletotrichum</taxon>
        <taxon>Colletotrichum acutatum species complex</taxon>
    </lineage>
</organism>
<gene>
    <name evidence="1" type="ORF">BDP55DRAFT_662748</name>
</gene>
<evidence type="ECO:0000313" key="2">
    <source>
        <dbReference type="Proteomes" id="UP001224890"/>
    </source>
</evidence>
<dbReference type="AlphaFoldDB" id="A0AAJ0ANY7"/>
<name>A0AAJ0ANY7_9PEZI</name>
<reference evidence="1" key="1">
    <citation type="submission" date="2021-06" db="EMBL/GenBank/DDBJ databases">
        <title>Comparative genomics, transcriptomics and evolutionary studies reveal genomic signatures of adaptation to plant cell wall in hemibiotrophic fungi.</title>
        <authorList>
            <consortium name="DOE Joint Genome Institute"/>
            <person name="Baroncelli R."/>
            <person name="Diaz J.F."/>
            <person name="Benocci T."/>
            <person name="Peng M."/>
            <person name="Battaglia E."/>
            <person name="Haridas S."/>
            <person name="Andreopoulos W."/>
            <person name="Labutti K."/>
            <person name="Pangilinan J."/>
            <person name="Floch G.L."/>
            <person name="Makela M.R."/>
            <person name="Henrissat B."/>
            <person name="Grigoriev I.V."/>
            <person name="Crouch J.A."/>
            <person name="De Vries R.P."/>
            <person name="Sukno S.A."/>
            <person name="Thon M.R."/>
        </authorList>
    </citation>
    <scope>NUCLEOTIDE SEQUENCE</scope>
    <source>
        <strain evidence="1">CBS 193.32</strain>
    </source>
</reference>
<accession>A0AAJ0ANY7</accession>
<protein>
    <submittedName>
        <fullName evidence="1">Uncharacterized protein</fullName>
    </submittedName>
</protein>
<dbReference type="EMBL" id="JAHMHR010000019">
    <property type="protein sequence ID" value="KAK1675928.1"/>
    <property type="molecule type" value="Genomic_DNA"/>
</dbReference>
<dbReference type="Proteomes" id="UP001224890">
    <property type="component" value="Unassembled WGS sequence"/>
</dbReference>
<comment type="caution">
    <text evidence="1">The sequence shown here is derived from an EMBL/GenBank/DDBJ whole genome shotgun (WGS) entry which is preliminary data.</text>
</comment>
<evidence type="ECO:0000313" key="1">
    <source>
        <dbReference type="EMBL" id="KAK1675928.1"/>
    </source>
</evidence>